<sequence length="360" mass="39092">MTLELRQIEKTLGTDVHIHPTDLVLEAGGFNILLGTTLSGKTTLMQLMAGLDRPTGGTLHFNGKDVTGMRVQNRNVSMVYQQFINYPNFTVYENIASPLRVARMPDAEIKKRVGAMADLMRLSPMLDRKPAELSGGQQQRTALARALVKDSELVLLDEPLANLDFKLREELREELPKLFADRNCIVVYATTEPIEALLLGGSTATLHEGRVTQFGPTGDVYRNPKDVISAQVFSEPPMNTATVRKVGDRVDLGGIAYWPCPAVLSDKPDGDYQIGLRPHHVTPAANTPDGAQDGCVKISGEVLVTELSGSESTVHFKVGPEVWVSLAHGIHSFGVGEVADLQADLSRAFYFGADGALISS</sequence>
<evidence type="ECO:0000256" key="3">
    <source>
        <dbReference type="ARBA" id="ARBA00022475"/>
    </source>
</evidence>
<evidence type="ECO:0000256" key="4">
    <source>
        <dbReference type="ARBA" id="ARBA00022741"/>
    </source>
</evidence>
<dbReference type="SMART" id="SM00382">
    <property type="entry name" value="AAA"/>
    <property type="match status" value="1"/>
</dbReference>
<dbReference type="GO" id="GO:0055052">
    <property type="term" value="C:ATP-binding cassette (ABC) transporter complex, substrate-binding subunit-containing"/>
    <property type="evidence" value="ECO:0007669"/>
    <property type="project" value="TreeGrafter"/>
</dbReference>
<dbReference type="EMBL" id="SADE01000002">
    <property type="protein sequence ID" value="RVU36789.1"/>
    <property type="molecule type" value="Genomic_DNA"/>
</dbReference>
<dbReference type="SUPFAM" id="SSF52540">
    <property type="entry name" value="P-loop containing nucleoside triphosphate hydrolases"/>
    <property type="match status" value="1"/>
</dbReference>
<dbReference type="GO" id="GO:0005524">
    <property type="term" value="F:ATP binding"/>
    <property type="evidence" value="ECO:0007669"/>
    <property type="project" value="UniProtKB-KW"/>
</dbReference>
<dbReference type="InterPro" id="IPR003439">
    <property type="entry name" value="ABC_transporter-like_ATP-bd"/>
</dbReference>
<evidence type="ECO:0000256" key="1">
    <source>
        <dbReference type="ARBA" id="ARBA00005417"/>
    </source>
</evidence>
<keyword evidence="9" id="KW-1185">Reference proteome</keyword>
<dbReference type="InterPro" id="IPR008995">
    <property type="entry name" value="Mo/tungstate-bd_C_term_dom"/>
</dbReference>
<dbReference type="PANTHER" id="PTHR43875">
    <property type="entry name" value="MALTODEXTRIN IMPORT ATP-BINDING PROTEIN MSMX"/>
    <property type="match status" value="1"/>
</dbReference>
<dbReference type="InterPro" id="IPR012340">
    <property type="entry name" value="NA-bd_OB-fold"/>
</dbReference>
<keyword evidence="4" id="KW-0547">Nucleotide-binding</keyword>
<organism evidence="8 9">
    <name type="scientific">Hwanghaeella grinnelliae</name>
    <dbReference type="NCBI Taxonomy" id="2500179"/>
    <lineage>
        <taxon>Bacteria</taxon>
        <taxon>Pseudomonadati</taxon>
        <taxon>Pseudomonadota</taxon>
        <taxon>Alphaproteobacteria</taxon>
        <taxon>Rhodospirillales</taxon>
        <taxon>Rhodospirillaceae</taxon>
        <taxon>Hwanghaeella</taxon>
    </lineage>
</organism>
<dbReference type="GO" id="GO:0015408">
    <property type="term" value="F:ABC-type ferric iron transporter activity"/>
    <property type="evidence" value="ECO:0007669"/>
    <property type="project" value="InterPro"/>
</dbReference>
<dbReference type="Gene3D" id="3.40.50.300">
    <property type="entry name" value="P-loop containing nucleotide triphosphate hydrolases"/>
    <property type="match status" value="1"/>
</dbReference>
<keyword evidence="2" id="KW-0813">Transport</keyword>
<dbReference type="RefSeq" id="WP_127766265.1">
    <property type="nucleotide sequence ID" value="NZ_SADE01000002.1"/>
</dbReference>
<keyword evidence="3" id="KW-1003">Cell membrane</keyword>
<evidence type="ECO:0000256" key="2">
    <source>
        <dbReference type="ARBA" id="ARBA00022448"/>
    </source>
</evidence>
<proteinExistence type="inferred from homology"/>
<dbReference type="Pfam" id="PF00005">
    <property type="entry name" value="ABC_tran"/>
    <property type="match status" value="1"/>
</dbReference>
<keyword evidence="5 8" id="KW-0067">ATP-binding</keyword>
<dbReference type="Gene3D" id="2.40.50.140">
    <property type="entry name" value="Nucleic acid-binding proteins"/>
    <property type="match status" value="1"/>
</dbReference>
<dbReference type="Gene3D" id="2.40.50.100">
    <property type="match status" value="1"/>
</dbReference>
<dbReference type="CDD" id="cd03259">
    <property type="entry name" value="ABC_Carb_Solutes_like"/>
    <property type="match status" value="1"/>
</dbReference>
<evidence type="ECO:0000256" key="5">
    <source>
        <dbReference type="ARBA" id="ARBA00022840"/>
    </source>
</evidence>
<dbReference type="InterPro" id="IPR027417">
    <property type="entry name" value="P-loop_NTPase"/>
</dbReference>
<dbReference type="PANTHER" id="PTHR43875:SF14">
    <property type="entry name" value="ABC TRANSPORTER ATP-BINDING PROTEIN"/>
    <property type="match status" value="1"/>
</dbReference>
<gene>
    <name evidence="8" type="ORF">EOI86_16630</name>
</gene>
<evidence type="ECO:0000256" key="6">
    <source>
        <dbReference type="ARBA" id="ARBA00023136"/>
    </source>
</evidence>
<protein>
    <submittedName>
        <fullName evidence="8">ABC transporter ATP-binding protein</fullName>
    </submittedName>
</protein>
<name>A0A3S2VQ23_9PROT</name>
<dbReference type="GO" id="GO:0016887">
    <property type="term" value="F:ATP hydrolysis activity"/>
    <property type="evidence" value="ECO:0007669"/>
    <property type="project" value="InterPro"/>
</dbReference>
<dbReference type="PROSITE" id="PS50893">
    <property type="entry name" value="ABC_TRANSPORTER_2"/>
    <property type="match status" value="1"/>
</dbReference>
<comment type="caution">
    <text evidence="8">The sequence shown here is derived from an EMBL/GenBank/DDBJ whole genome shotgun (WGS) entry which is preliminary data.</text>
</comment>
<dbReference type="OrthoDB" id="394852at2"/>
<evidence type="ECO:0000313" key="8">
    <source>
        <dbReference type="EMBL" id="RVU36789.1"/>
    </source>
</evidence>
<dbReference type="AlphaFoldDB" id="A0A3S2VQ23"/>
<feature type="domain" description="ABC transporter" evidence="7">
    <location>
        <begin position="3"/>
        <end position="233"/>
    </location>
</feature>
<evidence type="ECO:0000313" key="9">
    <source>
        <dbReference type="Proteomes" id="UP000287447"/>
    </source>
</evidence>
<dbReference type="InterPro" id="IPR047641">
    <property type="entry name" value="ABC_transpr_MalK/UgpC-like"/>
</dbReference>
<reference evidence="9" key="1">
    <citation type="submission" date="2019-01" db="EMBL/GenBank/DDBJ databases">
        <title>Gri0909 isolated from a small marine red alga.</title>
        <authorList>
            <person name="Kim J."/>
            <person name="Jeong S.E."/>
            <person name="Jeon C.O."/>
        </authorList>
    </citation>
    <scope>NUCLEOTIDE SEQUENCE [LARGE SCALE GENOMIC DNA]</scope>
    <source>
        <strain evidence="9">Gri0909</strain>
    </source>
</reference>
<dbReference type="InterPro" id="IPR003593">
    <property type="entry name" value="AAA+_ATPase"/>
</dbReference>
<dbReference type="InterPro" id="IPR015853">
    <property type="entry name" value="ABC_transpr_FbpC"/>
</dbReference>
<comment type="similarity">
    <text evidence="1">Belongs to the ABC transporter superfamily.</text>
</comment>
<evidence type="ECO:0000259" key="7">
    <source>
        <dbReference type="PROSITE" id="PS50893"/>
    </source>
</evidence>
<dbReference type="Proteomes" id="UP000287447">
    <property type="component" value="Unassembled WGS sequence"/>
</dbReference>
<dbReference type="SUPFAM" id="SSF50331">
    <property type="entry name" value="MOP-like"/>
    <property type="match status" value="1"/>
</dbReference>
<keyword evidence="6" id="KW-0472">Membrane</keyword>
<accession>A0A3S2VQ23</accession>